<evidence type="ECO:0000313" key="12">
    <source>
        <dbReference type="Proteomes" id="UP000196440"/>
    </source>
</evidence>
<comment type="function">
    <text evidence="8">The phosphoenolpyruvate-dependent sugar phosphotransferase system (PTS), a major carbohydrate active -transport system, catalyzes the phosphorylation of incoming sugar substrates concomitant with their translocation across the cell membrane.</text>
</comment>
<dbReference type="GO" id="GO:0005886">
    <property type="term" value="C:plasma membrane"/>
    <property type="evidence" value="ECO:0007669"/>
    <property type="project" value="UniProtKB-SubCell"/>
</dbReference>
<dbReference type="Pfam" id="PF02378">
    <property type="entry name" value="PTS_EIIC"/>
    <property type="match status" value="1"/>
</dbReference>
<evidence type="ECO:0000256" key="3">
    <source>
        <dbReference type="ARBA" id="ARBA00022475"/>
    </source>
</evidence>
<evidence type="ECO:0000256" key="9">
    <source>
        <dbReference type="SAM" id="Phobius"/>
    </source>
</evidence>
<feature type="transmembrane region" description="Helical" evidence="9">
    <location>
        <begin position="106"/>
        <end position="124"/>
    </location>
</feature>
<gene>
    <name evidence="11" type="ORF">CBW57_02755</name>
</gene>
<proteinExistence type="predicted"/>
<evidence type="ECO:0000256" key="2">
    <source>
        <dbReference type="ARBA" id="ARBA00022448"/>
    </source>
</evidence>
<evidence type="ECO:0000313" key="11">
    <source>
        <dbReference type="EMBL" id="OVZ89499.1"/>
    </source>
</evidence>
<keyword evidence="3 8" id="KW-1003">Cell membrane</keyword>
<dbReference type="PIRSF" id="PIRSF006351">
    <property type="entry name" value="PTS_EIIC-Cellobiose"/>
    <property type="match status" value="1"/>
</dbReference>
<keyword evidence="4 8" id="KW-0762">Sugar transport</keyword>
<feature type="transmembrane region" description="Helical" evidence="9">
    <location>
        <begin position="340"/>
        <end position="360"/>
    </location>
</feature>
<dbReference type="InterPro" id="IPR051088">
    <property type="entry name" value="PTS_Sugar-EIIC/EIIB"/>
</dbReference>
<keyword evidence="5 9" id="KW-0812">Transmembrane</keyword>
<dbReference type="Proteomes" id="UP000196440">
    <property type="component" value="Unassembled WGS sequence"/>
</dbReference>
<feature type="transmembrane region" description="Helical" evidence="9">
    <location>
        <begin position="285"/>
        <end position="303"/>
    </location>
</feature>
<feature type="transmembrane region" description="Helical" evidence="9">
    <location>
        <begin position="221"/>
        <end position="238"/>
    </location>
</feature>
<feature type="transmembrane region" description="Helical" evidence="9">
    <location>
        <begin position="136"/>
        <end position="156"/>
    </location>
</feature>
<organism evidence="11 12">
    <name type="scientific">Yersinia intermedia</name>
    <dbReference type="NCBI Taxonomy" id="631"/>
    <lineage>
        <taxon>Bacteria</taxon>
        <taxon>Pseudomonadati</taxon>
        <taxon>Pseudomonadota</taxon>
        <taxon>Gammaproteobacteria</taxon>
        <taxon>Enterobacterales</taxon>
        <taxon>Yersiniaceae</taxon>
        <taxon>Yersinia</taxon>
    </lineage>
</organism>
<reference evidence="11 12" key="1">
    <citation type="submission" date="2017-05" db="EMBL/GenBank/DDBJ databases">
        <title>Whole genome sequencing of Yersinia kristensenii.</title>
        <authorList>
            <person name="Campioni F."/>
        </authorList>
    </citation>
    <scope>NUCLEOTIDE SEQUENCE [LARGE SCALE GENOMIC DNA]</scope>
    <source>
        <strain evidence="11 12">CFSAN060536</strain>
    </source>
</reference>
<dbReference type="GO" id="GO:0009401">
    <property type="term" value="P:phosphoenolpyruvate-dependent sugar phosphotransferase system"/>
    <property type="evidence" value="ECO:0007669"/>
    <property type="project" value="InterPro"/>
</dbReference>
<evidence type="ECO:0000256" key="1">
    <source>
        <dbReference type="ARBA" id="ARBA00004651"/>
    </source>
</evidence>
<protein>
    <recommendedName>
        <fullName evidence="8">Permease IIC component</fullName>
    </recommendedName>
</protein>
<keyword evidence="2 8" id="KW-0813">Transport</keyword>
<dbReference type="InterPro" id="IPR004501">
    <property type="entry name" value="PTS_EIIC_3"/>
</dbReference>
<dbReference type="InterPro" id="IPR004796">
    <property type="entry name" value="PTS_IIC_cello"/>
</dbReference>
<name>A0A209A9T8_YERIN</name>
<sequence>MKNKLFYFLEEHLAPFAGRIGAQRHVMAIRDAFIGAIPFIIVGSFALVIAYPPFSKQTVNFWTIFATKYHNEIMAPYNYTMAIMALWVVTGLGYNLAKNYRELNPFLAGLLSLVTFLMLSAPMIDGSLPIKNMGGTGIFTAMIIGIFIPEMMHFLIKNNIGLKLPEQVPDKIRQSFDLLIPIALVMIVVYPLSVFIYQKTGMIIPELIMQAFKPLISASDSLWAVLMITLIAQVLWWAGVHGATIASGVIAPFALSNLAVNQQALAAGISGKELPTIFAQPFIDFFIQLGGSGATFGLVLLFLRSRSLHLKSIGKLSLIPGCFNINEPVVFGTPIVLNPLFFIPWVVAPLVCGTVTWFSFKLELLHRIVIIPPWTTPAPIGAMWSTNWSIQALVIVAINFTLATLIYFPFFKIYERSLLKEESEQHRLTE</sequence>
<dbReference type="AlphaFoldDB" id="A0A209A9T8"/>
<evidence type="ECO:0000259" key="10">
    <source>
        <dbReference type="PROSITE" id="PS51105"/>
    </source>
</evidence>
<dbReference type="GO" id="GO:0008982">
    <property type="term" value="F:protein-N(PI)-phosphohistidine-sugar phosphotransferase activity"/>
    <property type="evidence" value="ECO:0007669"/>
    <property type="project" value="UniProtKB-UniRule"/>
</dbReference>
<evidence type="ECO:0000256" key="7">
    <source>
        <dbReference type="ARBA" id="ARBA00023136"/>
    </source>
</evidence>
<feature type="domain" description="PTS EIIC type-3" evidence="10">
    <location>
        <begin position="9"/>
        <end position="410"/>
    </location>
</feature>
<dbReference type="PANTHER" id="PTHR33989">
    <property type="match status" value="1"/>
</dbReference>
<feature type="transmembrane region" description="Helical" evidence="9">
    <location>
        <begin position="74"/>
        <end position="94"/>
    </location>
</feature>
<evidence type="ECO:0000256" key="4">
    <source>
        <dbReference type="ARBA" id="ARBA00022597"/>
    </source>
</evidence>
<keyword evidence="6 9" id="KW-1133">Transmembrane helix</keyword>
<evidence type="ECO:0000256" key="8">
    <source>
        <dbReference type="PIRNR" id="PIRNR006351"/>
    </source>
</evidence>
<feature type="transmembrane region" description="Helical" evidence="9">
    <location>
        <begin position="245"/>
        <end position="265"/>
    </location>
</feature>
<feature type="transmembrane region" description="Helical" evidence="9">
    <location>
        <begin position="176"/>
        <end position="197"/>
    </location>
</feature>
<feature type="transmembrane region" description="Helical" evidence="9">
    <location>
        <begin position="32"/>
        <end position="54"/>
    </location>
</feature>
<comment type="caution">
    <text evidence="11">The sequence shown here is derived from an EMBL/GenBank/DDBJ whole genome shotgun (WGS) entry which is preliminary data.</text>
</comment>
<dbReference type="PANTHER" id="PTHR33989:SF4">
    <property type="entry name" value="PTS SYSTEM N,N'-DIACETYLCHITOBIOSE-SPECIFIC EIIC COMPONENT"/>
    <property type="match status" value="1"/>
</dbReference>
<dbReference type="EMBL" id="NHOI01000003">
    <property type="protein sequence ID" value="OVZ89499.1"/>
    <property type="molecule type" value="Genomic_DNA"/>
</dbReference>
<dbReference type="InterPro" id="IPR003352">
    <property type="entry name" value="PTS_EIIC"/>
</dbReference>
<accession>A0A209A9T8</accession>
<evidence type="ECO:0000256" key="6">
    <source>
        <dbReference type="ARBA" id="ARBA00022989"/>
    </source>
</evidence>
<evidence type="ECO:0000256" key="5">
    <source>
        <dbReference type="ARBA" id="ARBA00022692"/>
    </source>
</evidence>
<feature type="transmembrane region" description="Helical" evidence="9">
    <location>
        <begin position="388"/>
        <end position="410"/>
    </location>
</feature>
<comment type="subcellular location">
    <subcellularLocation>
        <location evidence="1">Cell membrane</location>
        <topology evidence="1">Multi-pass membrane protein</topology>
    </subcellularLocation>
</comment>
<dbReference type="NCBIfam" id="TIGR00410">
    <property type="entry name" value="lacE"/>
    <property type="match status" value="1"/>
</dbReference>
<keyword evidence="7 8" id="KW-0472">Membrane</keyword>
<dbReference type="PROSITE" id="PS51105">
    <property type="entry name" value="PTS_EIIC_TYPE_3"/>
    <property type="match status" value="1"/>
</dbReference>
<dbReference type="RefSeq" id="WP_050084250.1">
    <property type="nucleotide sequence ID" value="NZ_CHZI01000001.1"/>
</dbReference>